<evidence type="ECO:0000313" key="2">
    <source>
        <dbReference type="EMBL" id="GGY17815.1"/>
    </source>
</evidence>
<reference evidence="3" key="1">
    <citation type="journal article" date="2019" name="Int. J. Syst. Evol. Microbiol.">
        <title>The Global Catalogue of Microorganisms (GCM) 10K type strain sequencing project: providing services to taxonomists for standard genome sequencing and annotation.</title>
        <authorList>
            <consortium name="The Broad Institute Genomics Platform"/>
            <consortium name="The Broad Institute Genome Sequencing Center for Infectious Disease"/>
            <person name="Wu L."/>
            <person name="Ma J."/>
        </authorList>
    </citation>
    <scope>NUCLEOTIDE SEQUENCE [LARGE SCALE GENOMIC DNA]</scope>
    <source>
        <strain evidence="3">JCM 4594</strain>
    </source>
</reference>
<keyword evidence="3" id="KW-1185">Reference proteome</keyword>
<dbReference type="EMBL" id="BMUU01000001">
    <property type="protein sequence ID" value="GGY17815.1"/>
    <property type="molecule type" value="Genomic_DNA"/>
</dbReference>
<dbReference type="Pfam" id="PF13560">
    <property type="entry name" value="HTH_31"/>
    <property type="match status" value="1"/>
</dbReference>
<dbReference type="Proteomes" id="UP000600946">
    <property type="component" value="Unassembled WGS sequence"/>
</dbReference>
<protein>
    <recommendedName>
        <fullName evidence="1">HTH cro/C1-type domain-containing protein</fullName>
    </recommendedName>
</protein>
<comment type="caution">
    <text evidence="2">The sequence shown here is derived from an EMBL/GenBank/DDBJ whole genome shotgun (WGS) entry which is preliminary data.</text>
</comment>
<dbReference type="InterPro" id="IPR001387">
    <property type="entry name" value="Cro/C1-type_HTH"/>
</dbReference>
<dbReference type="RefSeq" id="WP_229892138.1">
    <property type="nucleotide sequence ID" value="NZ_BMUU01000001.1"/>
</dbReference>
<gene>
    <name evidence="2" type="ORF">GCM10010326_07830</name>
</gene>
<evidence type="ECO:0000259" key="1">
    <source>
        <dbReference type="PROSITE" id="PS50943"/>
    </source>
</evidence>
<feature type="domain" description="HTH cro/C1-type" evidence="1">
    <location>
        <begin position="43"/>
        <end position="72"/>
    </location>
</feature>
<name>A0ABQ2ZMY8_9ACTN</name>
<evidence type="ECO:0000313" key="3">
    <source>
        <dbReference type="Proteomes" id="UP000600946"/>
    </source>
</evidence>
<dbReference type="PROSITE" id="PS50943">
    <property type="entry name" value="HTH_CROC1"/>
    <property type="match status" value="1"/>
</dbReference>
<sequence>MAQHPLAALRASVGLSHAAYAQLVADAHAALGFGPLAARREKVARWESGRTVPSPTTQLAIAHVHGVPESDVALLGWPMWLNPAGRAAASAEEQPWTAKAAADRAREAAGPVTGNAFRLVLAVSGHALLVQMQKALTALEHPRTAHTQPGHVVPPASLDWAESRLRSLEREEAGSTSAPAALFYAARAEHRLVAGLLADAGYDRQTGTRLLYLAARSGRLCACLSTSLGDFATAERYSLAALQAATTIGARRQSIVCLADLAGLHATAGTPKDALCVVAAARREVRCLTPRLSAQLDSWEGLALARMGDKQSSARALDRAGRRLSTGDQQPVVADGLPVRDLDGMQLRLCTGLSQLYWGRPQEALKWLAPLTRTESTASPDAPGPSPFSAGVLLYTVDAQLALGELDSALRSAWHAVALAGGLPDALAGQYYRRFDIHRGEPRVQDLLSLLDSQASDI</sequence>
<proteinExistence type="predicted"/>
<accession>A0ABQ2ZMY8</accession>
<organism evidence="2 3">
    <name type="scientific">Streptomyces xanthochromogenes</name>
    <dbReference type="NCBI Taxonomy" id="67384"/>
    <lineage>
        <taxon>Bacteria</taxon>
        <taxon>Bacillati</taxon>
        <taxon>Actinomycetota</taxon>
        <taxon>Actinomycetes</taxon>
        <taxon>Kitasatosporales</taxon>
        <taxon>Streptomycetaceae</taxon>
        <taxon>Streptomyces</taxon>
    </lineage>
</organism>
<dbReference type="GeneID" id="96288798"/>